<dbReference type="GO" id="GO:0005975">
    <property type="term" value="P:carbohydrate metabolic process"/>
    <property type="evidence" value="ECO:0007669"/>
    <property type="project" value="InterPro"/>
</dbReference>
<feature type="domain" description="SIS" evidence="3">
    <location>
        <begin position="1"/>
        <end position="129"/>
    </location>
</feature>
<dbReference type="InterPro" id="IPR046348">
    <property type="entry name" value="SIS_dom_sf"/>
</dbReference>
<comment type="similarity">
    <text evidence="1">Belongs to the PGI/PMI family.</text>
</comment>
<gene>
    <name evidence="4" type="ORF">A3A13_01930</name>
</gene>
<keyword evidence="2" id="KW-0413">Isomerase</keyword>
<dbReference type="STRING" id="1802695.A3A13_01930"/>
<evidence type="ECO:0000259" key="3">
    <source>
        <dbReference type="PROSITE" id="PS51464"/>
    </source>
</evidence>
<accession>A0A1F8GGF0</accession>
<sequence length="301" mass="33815">MGGSAIAGEIINFWQEVSGMSPTFYAHRDYDLPYWVSKNDLVVCISWSGNTEETLSCYEAAIGLGIPSVSITTGGKLAELSKKHKTPLVLISDKDIPPRMGVGYMTAALFQLVGLGEKITTILPDSIKTESEGKNLADKIGKMTPHQTDPLTAKTGAGLVRGRPRTPLLYSSYKWRILPRLWKILFNENDKIHAFWNYFPGMAHNELVGFADKAQGRFFSVFFKDTDNDRRQNKNIDAAIAILDKQEYNYTIVNISSANNPLETVLSNYILGLWTSFYLAKKLGVDPEKTKLLEEYKKLRY</sequence>
<dbReference type="InterPro" id="IPR019490">
    <property type="entry name" value="Glu6P/Mann6P_isomerase_C"/>
</dbReference>
<proteinExistence type="inferred from homology"/>
<dbReference type="GO" id="GO:0004476">
    <property type="term" value="F:mannose-6-phosphate isomerase activity"/>
    <property type="evidence" value="ECO:0007669"/>
    <property type="project" value="InterPro"/>
</dbReference>
<protein>
    <recommendedName>
        <fullName evidence="3">SIS domain-containing protein</fullName>
    </recommendedName>
</protein>
<dbReference type="GO" id="GO:0004347">
    <property type="term" value="F:glucose-6-phosphate isomerase activity"/>
    <property type="evidence" value="ECO:0007669"/>
    <property type="project" value="InterPro"/>
</dbReference>
<evidence type="ECO:0000256" key="1">
    <source>
        <dbReference type="ARBA" id="ARBA00010523"/>
    </source>
</evidence>
<comment type="caution">
    <text evidence="4">The sequence shown here is derived from an EMBL/GenBank/DDBJ whole genome shotgun (WGS) entry which is preliminary data.</text>
</comment>
<evidence type="ECO:0000313" key="5">
    <source>
        <dbReference type="Proteomes" id="UP000178911"/>
    </source>
</evidence>
<dbReference type="GO" id="GO:1901135">
    <property type="term" value="P:carbohydrate derivative metabolic process"/>
    <property type="evidence" value="ECO:0007669"/>
    <property type="project" value="InterPro"/>
</dbReference>
<dbReference type="GO" id="GO:0097367">
    <property type="term" value="F:carbohydrate derivative binding"/>
    <property type="evidence" value="ECO:0007669"/>
    <property type="project" value="InterPro"/>
</dbReference>
<dbReference type="AlphaFoldDB" id="A0A1F8GGF0"/>
<dbReference type="PROSITE" id="PS51464">
    <property type="entry name" value="SIS"/>
    <property type="match status" value="1"/>
</dbReference>
<dbReference type="Pfam" id="PF10432">
    <property type="entry name" value="bact-PGI_C"/>
    <property type="match status" value="1"/>
</dbReference>
<evidence type="ECO:0000256" key="2">
    <source>
        <dbReference type="ARBA" id="ARBA00023235"/>
    </source>
</evidence>
<dbReference type="InterPro" id="IPR001347">
    <property type="entry name" value="SIS_dom"/>
</dbReference>
<dbReference type="SUPFAM" id="SSF53697">
    <property type="entry name" value="SIS domain"/>
    <property type="match status" value="1"/>
</dbReference>
<dbReference type="Gene3D" id="3.40.50.10490">
    <property type="entry name" value="Glucose-6-phosphate isomerase like protein, domain 1"/>
    <property type="match status" value="2"/>
</dbReference>
<dbReference type="Proteomes" id="UP000178911">
    <property type="component" value="Unassembled WGS sequence"/>
</dbReference>
<evidence type="ECO:0000313" key="4">
    <source>
        <dbReference type="EMBL" id="OGN23786.1"/>
    </source>
</evidence>
<reference evidence="4 5" key="1">
    <citation type="journal article" date="2016" name="Nat. Commun.">
        <title>Thousands of microbial genomes shed light on interconnected biogeochemical processes in an aquifer system.</title>
        <authorList>
            <person name="Anantharaman K."/>
            <person name="Brown C.T."/>
            <person name="Hug L.A."/>
            <person name="Sharon I."/>
            <person name="Castelle C.J."/>
            <person name="Probst A.J."/>
            <person name="Thomas B.C."/>
            <person name="Singh A."/>
            <person name="Wilkins M.J."/>
            <person name="Karaoz U."/>
            <person name="Brodie E.L."/>
            <person name="Williams K.H."/>
            <person name="Hubbard S.S."/>
            <person name="Banfield J.F."/>
        </authorList>
    </citation>
    <scope>NUCLEOTIDE SEQUENCE [LARGE SCALE GENOMIC DNA]</scope>
</reference>
<dbReference type="EMBL" id="MGKJ01000015">
    <property type="protein sequence ID" value="OGN23786.1"/>
    <property type="molecule type" value="Genomic_DNA"/>
</dbReference>
<name>A0A1F8GGF0_9BACT</name>
<organism evidence="4 5">
    <name type="scientific">Candidatus Yanofskybacteria bacterium RIFCSPLOWO2_01_FULL_43_22</name>
    <dbReference type="NCBI Taxonomy" id="1802695"/>
    <lineage>
        <taxon>Bacteria</taxon>
        <taxon>Candidatus Yanofskyibacteriota</taxon>
    </lineage>
</organism>